<gene>
    <name evidence="10" type="ORF">V5O48_010748</name>
</gene>
<accession>A0ABR3F7J5</accession>
<evidence type="ECO:0000256" key="6">
    <source>
        <dbReference type="ARBA" id="ARBA00023163"/>
    </source>
</evidence>
<keyword evidence="3" id="KW-0862">Zinc</keyword>
<reference evidence="10 11" key="1">
    <citation type="submission" date="2024-02" db="EMBL/GenBank/DDBJ databases">
        <title>A draft genome for the cacao thread blight pathogen Marasmius crinis-equi.</title>
        <authorList>
            <person name="Cohen S.P."/>
            <person name="Baruah I.K."/>
            <person name="Amoako-Attah I."/>
            <person name="Bukari Y."/>
            <person name="Meinhardt L.W."/>
            <person name="Bailey B.A."/>
        </authorList>
    </citation>
    <scope>NUCLEOTIDE SEQUENCE [LARGE SCALE GENOMIC DNA]</scope>
    <source>
        <strain evidence="10 11">GH-76</strain>
    </source>
</reference>
<evidence type="ECO:0000256" key="5">
    <source>
        <dbReference type="ARBA" id="ARBA00023125"/>
    </source>
</evidence>
<dbReference type="SUPFAM" id="SSF144232">
    <property type="entry name" value="HIT/MYND zinc finger-like"/>
    <property type="match status" value="2"/>
</dbReference>
<dbReference type="EMBL" id="JBAHYK010000802">
    <property type="protein sequence ID" value="KAL0571211.1"/>
    <property type="molecule type" value="Genomic_DNA"/>
</dbReference>
<proteinExistence type="predicted"/>
<keyword evidence="11" id="KW-1185">Reference proteome</keyword>
<keyword evidence="2 8" id="KW-0863">Zinc-finger</keyword>
<dbReference type="PROSITE" id="PS50865">
    <property type="entry name" value="ZF_MYND_2"/>
    <property type="match status" value="2"/>
</dbReference>
<keyword evidence="4" id="KW-0805">Transcription regulation</keyword>
<dbReference type="InterPro" id="IPR002893">
    <property type="entry name" value="Znf_MYND"/>
</dbReference>
<dbReference type="PANTHER" id="PTHR10237">
    <property type="entry name" value="DEFORMED EPIDERMAL AUTOREGULATORY FACTOR 1 HOMOLOG SUPPRESSIN"/>
    <property type="match status" value="1"/>
</dbReference>
<feature type="domain" description="MYND-type" evidence="9">
    <location>
        <begin position="403"/>
        <end position="446"/>
    </location>
</feature>
<evidence type="ECO:0000313" key="10">
    <source>
        <dbReference type="EMBL" id="KAL0571211.1"/>
    </source>
</evidence>
<evidence type="ECO:0000256" key="3">
    <source>
        <dbReference type="ARBA" id="ARBA00022833"/>
    </source>
</evidence>
<evidence type="ECO:0000256" key="1">
    <source>
        <dbReference type="ARBA" id="ARBA00022723"/>
    </source>
</evidence>
<keyword evidence="1" id="KW-0479">Metal-binding</keyword>
<keyword evidence="7" id="KW-0539">Nucleus</keyword>
<dbReference type="InterPro" id="IPR024119">
    <property type="entry name" value="TF_DEAF-1"/>
</dbReference>
<name>A0ABR3F7J5_9AGAR</name>
<evidence type="ECO:0000256" key="2">
    <source>
        <dbReference type="ARBA" id="ARBA00022771"/>
    </source>
</evidence>
<comment type="caution">
    <text evidence="10">The sequence shown here is derived from an EMBL/GenBank/DDBJ whole genome shotgun (WGS) entry which is preliminary data.</text>
</comment>
<evidence type="ECO:0000256" key="8">
    <source>
        <dbReference type="PROSITE-ProRule" id="PRU00134"/>
    </source>
</evidence>
<evidence type="ECO:0000259" key="9">
    <source>
        <dbReference type="PROSITE" id="PS50865"/>
    </source>
</evidence>
<evidence type="ECO:0000256" key="4">
    <source>
        <dbReference type="ARBA" id="ARBA00023015"/>
    </source>
</evidence>
<feature type="domain" description="MYND-type" evidence="9">
    <location>
        <begin position="1058"/>
        <end position="1101"/>
    </location>
</feature>
<keyword evidence="5" id="KW-0238">DNA-binding</keyword>
<evidence type="ECO:0000313" key="11">
    <source>
        <dbReference type="Proteomes" id="UP001465976"/>
    </source>
</evidence>
<dbReference type="Gene3D" id="6.10.140.2220">
    <property type="match status" value="2"/>
</dbReference>
<keyword evidence="6" id="KW-0804">Transcription</keyword>
<dbReference type="PANTHER" id="PTHR10237:SF1">
    <property type="entry name" value="DEFORMED EPIDERMAL AUTOREGULATORY FACTOR 1 HOMOLOG"/>
    <property type="match status" value="1"/>
</dbReference>
<dbReference type="Proteomes" id="UP001465976">
    <property type="component" value="Unassembled WGS sequence"/>
</dbReference>
<organism evidence="10 11">
    <name type="scientific">Marasmius crinis-equi</name>
    <dbReference type="NCBI Taxonomy" id="585013"/>
    <lineage>
        <taxon>Eukaryota</taxon>
        <taxon>Fungi</taxon>
        <taxon>Dikarya</taxon>
        <taxon>Basidiomycota</taxon>
        <taxon>Agaricomycotina</taxon>
        <taxon>Agaricomycetes</taxon>
        <taxon>Agaricomycetidae</taxon>
        <taxon>Agaricales</taxon>
        <taxon>Marasmiineae</taxon>
        <taxon>Marasmiaceae</taxon>
        <taxon>Marasmius</taxon>
    </lineage>
</organism>
<sequence length="1230" mass="140215">MRKHEIRFHLELLQAFQAAPPPTIDINNADPETEQALFALCALSNALQDGTGRGPPTLERHWHRAWPWIDALSRAIVNTKPISAAGHIFVNDLLLSSPFIFFARVCQNHMEQRNICPQVALETGNLITEMWLLASTMDHSKSIAIADCANAYLARALLNGHSPFAMGRSYREALPHSKLQKFPDACIRDITRELDQRDADFREIRTAFSWIGKLSFLCTSNPDSHFVYGSFFQACLRNGLPRTAAHVILRLASAKTTATDSRSRKNLATCFADTIRFVKSSLNADHCSILEALDLGILPAIFRCRDLIVEDSIGKRFEDMECFASLLSEFLDVLAGAMYYRPLMIRVVRSIKKIQNKGLDDPAYLKLCEPLLDSWSKLCKEANARHNLAVNAAVQFYEAICANKKCPNQDTLKLDHKFKKCSGCGIEIYCSVECQKADWPVHRAICEQKRRDATWAASKLDHAFLYQCVYHDFYSTPEAYRNRVRDAGNVVHIDYTGPEKEVKALSFSSSYFVPEDLDMPFSGHALIRWRRPAEVINMFIRTPEDAVAAAEGLETVDESSPLTERMSLTSRLKFVRFSLELLSLYFSSPLAALAHDDSFGPPSCSILSALSANRVSNATRSLISRTAPRTLPGRMKTNTRLPKVQIFFHLRLLEAFEATPPSTIDIDNPSSETALALGSLCVLSDFLYEPRDGTEQVFELHWHRAWPWICALSRAILDTEPTSAAAYDFIYDVFLMVSRLLMKRLYPKPGESRNLCLQTCSETGMMITRMWLLAASLDHPKSITLSDCADGYLSRPLVAESSPSKIRRAFTKAFDCRERELTDACVVDISRELNRKDINFEDLQKAFRWVWKLCQLTAPYREVEANHQFFASSFLQHACQQKVITRHAARVILRCASELSKLAPNIDTDSRHLLACCFREVVRFFNYFLYANRPSIFEALDLGVISAIFRCRDIIADDFIGRRMANDPDINSDEICLAAAISTFFDRLASVLYDRPLLVRVIRAIRRATTKEDLDAPAYLEDCGPVRTSWKRLRDKARARREIVRGATVHYFDPICAYPSCPNRAALTLDHKFKRCSGCRTEIYCSIRCQKGDWPEHKTRCHERRKTDIYAEISSLDTAFLYQCIHQDYYSTPKEYRNGVRELGEVVSINYRMNADKKVDRIPITSSRFTPEDRQLAFSCHALVPWRRAGLEDNVFIRTPFDRNLTALVRASNYNVHWTELVRTMYRDDE</sequence>
<protein>
    <recommendedName>
        <fullName evidence="9">MYND-type domain-containing protein</fullName>
    </recommendedName>
</protein>
<dbReference type="Pfam" id="PF01753">
    <property type="entry name" value="zf-MYND"/>
    <property type="match status" value="2"/>
</dbReference>
<evidence type="ECO:0000256" key="7">
    <source>
        <dbReference type="ARBA" id="ARBA00023242"/>
    </source>
</evidence>